<reference evidence="2 3" key="1">
    <citation type="journal article" date="2015" name="Proc. Natl. Acad. Sci. U.S.A.">
        <title>The resurrection genome of Boea hygrometrica: A blueprint for survival of dehydration.</title>
        <authorList>
            <person name="Xiao L."/>
            <person name="Yang G."/>
            <person name="Zhang L."/>
            <person name="Yang X."/>
            <person name="Zhao S."/>
            <person name="Ji Z."/>
            <person name="Zhou Q."/>
            <person name="Hu M."/>
            <person name="Wang Y."/>
            <person name="Chen M."/>
            <person name="Xu Y."/>
            <person name="Jin H."/>
            <person name="Xiao X."/>
            <person name="Hu G."/>
            <person name="Bao F."/>
            <person name="Hu Y."/>
            <person name="Wan P."/>
            <person name="Li L."/>
            <person name="Deng X."/>
            <person name="Kuang T."/>
            <person name="Xiang C."/>
            <person name="Zhu J.K."/>
            <person name="Oliver M.J."/>
            <person name="He Y."/>
        </authorList>
    </citation>
    <scope>NUCLEOTIDE SEQUENCE [LARGE SCALE GENOMIC DNA]</scope>
    <source>
        <strain evidence="3">cv. XS01</strain>
    </source>
</reference>
<gene>
    <name evidence="2" type="ORF">F511_31966</name>
</gene>
<dbReference type="AlphaFoldDB" id="A0A2Z7CLM4"/>
<evidence type="ECO:0000313" key="2">
    <source>
        <dbReference type="EMBL" id="KZV47981.1"/>
    </source>
</evidence>
<name>A0A2Z7CLM4_9LAMI</name>
<evidence type="ECO:0000256" key="1">
    <source>
        <dbReference type="SAM" id="MobiDB-lite"/>
    </source>
</evidence>
<organism evidence="2 3">
    <name type="scientific">Dorcoceras hygrometricum</name>
    <dbReference type="NCBI Taxonomy" id="472368"/>
    <lineage>
        <taxon>Eukaryota</taxon>
        <taxon>Viridiplantae</taxon>
        <taxon>Streptophyta</taxon>
        <taxon>Embryophyta</taxon>
        <taxon>Tracheophyta</taxon>
        <taxon>Spermatophyta</taxon>
        <taxon>Magnoliopsida</taxon>
        <taxon>eudicotyledons</taxon>
        <taxon>Gunneridae</taxon>
        <taxon>Pentapetalae</taxon>
        <taxon>asterids</taxon>
        <taxon>lamiids</taxon>
        <taxon>Lamiales</taxon>
        <taxon>Gesneriaceae</taxon>
        <taxon>Didymocarpoideae</taxon>
        <taxon>Trichosporeae</taxon>
        <taxon>Loxocarpinae</taxon>
        <taxon>Dorcoceras</taxon>
    </lineage>
</organism>
<dbReference type="Proteomes" id="UP000250235">
    <property type="component" value="Unassembled WGS sequence"/>
</dbReference>
<evidence type="ECO:0000313" key="3">
    <source>
        <dbReference type="Proteomes" id="UP000250235"/>
    </source>
</evidence>
<accession>A0A2Z7CLM4</accession>
<feature type="region of interest" description="Disordered" evidence="1">
    <location>
        <begin position="74"/>
        <end position="123"/>
    </location>
</feature>
<keyword evidence="3" id="KW-1185">Reference proteome</keyword>
<sequence>MLIFHRLPGLRPRQLLLTGATPAQPENPKILSIEFSTQAEHAHTAATQPAQQEGQVEEIVMTVEDVKETEAMDFQEHQAQGKEQQAQTEERQAQGGEHQTHREPEPEMEQEDERRAQTCSSHSSSRYCIFPSTTLQFKRQLDNNIDGMEAILIRHFADSQQYLVDKIALLKSHVAEMVSCLKELRDAKRGKGRAVKREGTSEGRCRKAEEAKEKVKMLAAQSSVEARSQAAPAKSTSETSLDADLCSLAWLRKRRGAKRKLVVESSDSEATVSVPHVLITKKHRTKRTRKKTHTADQSESQPGPIPDIPAGGDKESTACGPEATM</sequence>
<feature type="compositionally biased region" description="Basic residues" evidence="1">
    <location>
        <begin position="279"/>
        <end position="292"/>
    </location>
</feature>
<proteinExistence type="predicted"/>
<dbReference type="EMBL" id="KQ994521">
    <property type="protein sequence ID" value="KZV47981.1"/>
    <property type="molecule type" value="Genomic_DNA"/>
</dbReference>
<feature type="compositionally biased region" description="Basic and acidic residues" evidence="1">
    <location>
        <begin position="88"/>
        <end position="105"/>
    </location>
</feature>
<feature type="region of interest" description="Disordered" evidence="1">
    <location>
        <begin position="278"/>
        <end position="325"/>
    </location>
</feature>
<protein>
    <submittedName>
        <fullName evidence="2">Uncharacterized protein</fullName>
    </submittedName>
</protein>